<dbReference type="AlphaFoldDB" id="A0A2K3DWJ7"/>
<name>A0A2K3DWJ7_CHLRE</name>
<dbReference type="PANTHER" id="PTHR33917:SF3">
    <property type="entry name" value="PROTEIN EXECUTER 1, CHLOROPLASTIC"/>
    <property type="match status" value="1"/>
</dbReference>
<sequence>MERSATMRAGHRHALSSNVLPAVPFRGLTGPTPFRLPPCVVGRRSWACSALSDGGSQGTSAAVNPKLVADKAQLEISENPQGRSGAPGVKGERERVDGSELLTQGSSWEEWLKHFDAMDELAEDAAHYQVELNSAVRTERYADAARFKKRLGEVAAADTVAAVQRQLQSALAGEQYTEAAELRDRGLVGLAGWWAGKDGPEDFQGHLLHVKPEFGRWTGRIYMARDIAAMNGWRENKMMALLDRADRGGAAAGGASLRGAYESAGGAGGGLGGGTIGTPMMEVFVKQQGQEPAAAAGAVGSAGGAAGVEQQQLQPSLLVHQAVALRPPAPKAPKAGAGAKEGGAKGTGVGAGAAALNPASVVRLSIHVARDGSARISVLPPKAVKSEFSSWEEEEMRATMAALAGDSLGSSGPKKAGSGLGAMSSSKAGKPAAAAASSAAAPAAATEDEDEDVLTELTRVPAQVAMQGRDRFTFTVLEQGASNSSRGAGGASGSAASSSSGASSGVVGGVEEATASGSSVDLPRWAAVPIDDDDSSGDEAEAASQRRTASASSASSASASMTEVPVVEVEVEVELAPKGGEEDDEATARRRSMLEAAASLGMNDSDEDEEEEDGDGESSELKVSFDMLSAGYGRVDAVATSVSDAEEQRIVIEIPVGRLIRQQQRAAAEAAAAEVEAAARRASGAEAGSSSSTAIGAEGSRKKGKDTFDRLAERVAQLQAARAGRPVPPENLATALRQLAQRLVAGELAADGTSAATATVPSPAQAAKAAAAAAKAASASRAASGKDASSSSTSGAQLGATRISYGRIPTDLPRSDPFCGLYLGAFGPHGPELIQLSRGLQDGEEVVSAVKVTGDPNVPAGEVSFRAKVGRRHKLDSRDVYPDELGIVARYKGEGRVAMAGYKSPRWVDGELLVFAVGASPVTGGAQLGFVWSVPGEKRFLILLNKLDLKECEK</sequence>
<organism evidence="2 3">
    <name type="scientific">Chlamydomonas reinhardtii</name>
    <name type="common">Chlamydomonas smithii</name>
    <dbReference type="NCBI Taxonomy" id="3055"/>
    <lineage>
        <taxon>Eukaryota</taxon>
        <taxon>Viridiplantae</taxon>
        <taxon>Chlorophyta</taxon>
        <taxon>core chlorophytes</taxon>
        <taxon>Chlorophyceae</taxon>
        <taxon>CS clade</taxon>
        <taxon>Chlamydomonadales</taxon>
        <taxon>Chlamydomonadaceae</taxon>
        <taxon>Chlamydomonas</taxon>
    </lineage>
</organism>
<dbReference type="EMBL" id="CM008964">
    <property type="protein sequence ID" value="PNW84908.1"/>
    <property type="molecule type" value="Genomic_DNA"/>
</dbReference>
<proteinExistence type="predicted"/>
<accession>A0A2K3DWJ7</accession>
<feature type="compositionally biased region" description="Acidic residues" evidence="1">
    <location>
        <begin position="530"/>
        <end position="541"/>
    </location>
</feature>
<feature type="region of interest" description="Disordered" evidence="1">
    <location>
        <begin position="681"/>
        <end position="706"/>
    </location>
</feature>
<dbReference type="InterPro" id="IPR044680">
    <property type="entry name" value="EX1/2"/>
</dbReference>
<dbReference type="GO" id="GO:0042651">
    <property type="term" value="C:thylakoid membrane"/>
    <property type="evidence" value="ECO:0000318"/>
    <property type="project" value="GO_Central"/>
</dbReference>
<feature type="region of interest" description="Disordered" evidence="1">
    <location>
        <begin position="405"/>
        <end position="427"/>
    </location>
</feature>
<evidence type="ECO:0000256" key="1">
    <source>
        <dbReference type="SAM" id="MobiDB-lite"/>
    </source>
</evidence>
<dbReference type="PANTHER" id="PTHR33917">
    <property type="entry name" value="PROTEIN EXECUTER 1, CHLOROPLASTIC"/>
    <property type="match status" value="1"/>
</dbReference>
<dbReference type="OMA" id="GRIYMAR"/>
<dbReference type="KEGG" id="cre:CHLRE_03g163500v5"/>
<feature type="region of interest" description="Disordered" evidence="1">
    <location>
        <begin position="328"/>
        <end position="347"/>
    </location>
</feature>
<dbReference type="GO" id="GO:0010343">
    <property type="term" value="P:singlet oxygen-mediated programmed cell death"/>
    <property type="evidence" value="ECO:0007669"/>
    <property type="project" value="InterPro"/>
</dbReference>
<dbReference type="ExpressionAtlas" id="A0A2K3DWJ7">
    <property type="expression patterns" value="baseline"/>
</dbReference>
<dbReference type="InParanoid" id="A0A2K3DWJ7"/>
<feature type="compositionally biased region" description="Acidic residues" evidence="1">
    <location>
        <begin position="604"/>
        <end position="618"/>
    </location>
</feature>
<keyword evidence="3" id="KW-1185">Reference proteome</keyword>
<gene>
    <name evidence="2" type="ORF">CHLRE_03g163500v5</name>
</gene>
<evidence type="ECO:0000313" key="3">
    <source>
        <dbReference type="Proteomes" id="UP000006906"/>
    </source>
</evidence>
<protein>
    <submittedName>
        <fullName evidence="2">Uncharacterized protein</fullName>
    </submittedName>
</protein>
<dbReference type="Proteomes" id="UP000006906">
    <property type="component" value="Chromosome 3"/>
</dbReference>
<dbReference type="RefSeq" id="XP_042925873.1">
    <property type="nucleotide sequence ID" value="XM_043060744.1"/>
</dbReference>
<dbReference type="OrthoDB" id="722566at2759"/>
<evidence type="ECO:0000313" key="2">
    <source>
        <dbReference type="EMBL" id="PNW84908.1"/>
    </source>
</evidence>
<reference evidence="2 3" key="1">
    <citation type="journal article" date="2007" name="Science">
        <title>The Chlamydomonas genome reveals the evolution of key animal and plant functions.</title>
        <authorList>
            <person name="Merchant S.S."/>
            <person name="Prochnik S.E."/>
            <person name="Vallon O."/>
            <person name="Harris E.H."/>
            <person name="Karpowicz S.J."/>
            <person name="Witman G.B."/>
            <person name="Terry A."/>
            <person name="Salamov A."/>
            <person name="Fritz-Laylin L.K."/>
            <person name="Marechal-Drouard L."/>
            <person name="Marshall W.F."/>
            <person name="Qu L.H."/>
            <person name="Nelson D.R."/>
            <person name="Sanderfoot A.A."/>
            <person name="Spalding M.H."/>
            <person name="Kapitonov V.V."/>
            <person name="Ren Q."/>
            <person name="Ferris P."/>
            <person name="Lindquist E."/>
            <person name="Shapiro H."/>
            <person name="Lucas S.M."/>
            <person name="Grimwood J."/>
            <person name="Schmutz J."/>
            <person name="Cardol P."/>
            <person name="Cerutti H."/>
            <person name="Chanfreau G."/>
            <person name="Chen C.L."/>
            <person name="Cognat V."/>
            <person name="Croft M.T."/>
            <person name="Dent R."/>
            <person name="Dutcher S."/>
            <person name="Fernandez E."/>
            <person name="Fukuzawa H."/>
            <person name="Gonzalez-Ballester D."/>
            <person name="Gonzalez-Halphen D."/>
            <person name="Hallmann A."/>
            <person name="Hanikenne M."/>
            <person name="Hippler M."/>
            <person name="Inwood W."/>
            <person name="Jabbari K."/>
            <person name="Kalanon M."/>
            <person name="Kuras R."/>
            <person name="Lefebvre P.A."/>
            <person name="Lemaire S.D."/>
            <person name="Lobanov A.V."/>
            <person name="Lohr M."/>
            <person name="Manuell A."/>
            <person name="Meier I."/>
            <person name="Mets L."/>
            <person name="Mittag M."/>
            <person name="Mittelmeier T."/>
            <person name="Moroney J.V."/>
            <person name="Moseley J."/>
            <person name="Napoli C."/>
            <person name="Nedelcu A.M."/>
            <person name="Niyogi K."/>
            <person name="Novoselov S.V."/>
            <person name="Paulsen I.T."/>
            <person name="Pazour G."/>
            <person name="Purton S."/>
            <person name="Ral J.P."/>
            <person name="Riano-Pachon D.M."/>
            <person name="Riekhof W."/>
            <person name="Rymarquis L."/>
            <person name="Schroda M."/>
            <person name="Stern D."/>
            <person name="Umen J."/>
            <person name="Willows R."/>
            <person name="Wilson N."/>
            <person name="Zimmer S.L."/>
            <person name="Allmer J."/>
            <person name="Balk J."/>
            <person name="Bisova K."/>
            <person name="Chen C.J."/>
            <person name="Elias M."/>
            <person name="Gendler K."/>
            <person name="Hauser C."/>
            <person name="Lamb M.R."/>
            <person name="Ledford H."/>
            <person name="Long J.C."/>
            <person name="Minagawa J."/>
            <person name="Page M.D."/>
            <person name="Pan J."/>
            <person name="Pootakham W."/>
            <person name="Roje S."/>
            <person name="Rose A."/>
            <person name="Stahlberg E."/>
            <person name="Terauchi A.M."/>
            <person name="Yang P."/>
            <person name="Ball S."/>
            <person name="Bowler C."/>
            <person name="Dieckmann C.L."/>
            <person name="Gladyshev V.N."/>
            <person name="Green P."/>
            <person name="Jorgensen R."/>
            <person name="Mayfield S."/>
            <person name="Mueller-Roeber B."/>
            <person name="Rajamani S."/>
            <person name="Sayre R.T."/>
            <person name="Brokstein P."/>
            <person name="Dubchak I."/>
            <person name="Goodstein D."/>
            <person name="Hornick L."/>
            <person name="Huang Y.W."/>
            <person name="Jhaveri J."/>
            <person name="Luo Y."/>
            <person name="Martinez D."/>
            <person name="Ngau W.C."/>
            <person name="Otillar B."/>
            <person name="Poliakov A."/>
            <person name="Porter A."/>
            <person name="Szajkowski L."/>
            <person name="Werner G."/>
            <person name="Zhou K."/>
            <person name="Grigoriev I.V."/>
            <person name="Rokhsar D.S."/>
            <person name="Grossman A.R."/>
        </authorList>
    </citation>
    <scope>NUCLEOTIDE SEQUENCE [LARGE SCALE GENOMIC DNA]</scope>
    <source>
        <strain evidence="3">CC-503</strain>
    </source>
</reference>
<feature type="region of interest" description="Disordered" evidence="1">
    <location>
        <begin position="481"/>
        <end position="622"/>
    </location>
</feature>
<feature type="compositionally biased region" description="Low complexity" evidence="1">
    <location>
        <begin position="542"/>
        <end position="568"/>
    </location>
</feature>
<dbReference type="STRING" id="3055.A0A2K3DWJ7"/>
<feature type="compositionally biased region" description="Low complexity" evidence="1">
    <location>
        <begin position="681"/>
        <end position="698"/>
    </location>
</feature>
<dbReference type="Gramene" id="PNW84908">
    <property type="protein sequence ID" value="PNW84908"/>
    <property type="gene ID" value="CHLRE_03g163500v5"/>
</dbReference>
<dbReference type="Pfam" id="PF12014">
    <property type="entry name" value="Cyclin_D1_bind"/>
    <property type="match status" value="1"/>
</dbReference>
<feature type="compositionally biased region" description="Low complexity" evidence="1">
    <location>
        <begin position="493"/>
        <end position="517"/>
    </location>
</feature>
<dbReference type="GeneID" id="5729069"/>
<dbReference type="GO" id="GO:0000304">
    <property type="term" value="P:response to singlet oxygen"/>
    <property type="evidence" value="ECO:0000318"/>
    <property type="project" value="GO_Central"/>
</dbReference>
<dbReference type="FunCoup" id="A0A2K3DWJ7">
    <property type="interactions" value="597"/>
</dbReference>
<feature type="region of interest" description="Disordered" evidence="1">
    <location>
        <begin position="76"/>
        <end position="96"/>
    </location>
</feature>